<evidence type="ECO:0000313" key="2">
    <source>
        <dbReference type="Proteomes" id="UP001607302"/>
    </source>
</evidence>
<organism evidence="1 2">
    <name type="scientific">Vespula squamosa</name>
    <name type="common">Southern yellow jacket</name>
    <name type="synonym">Wasp</name>
    <dbReference type="NCBI Taxonomy" id="30214"/>
    <lineage>
        <taxon>Eukaryota</taxon>
        <taxon>Metazoa</taxon>
        <taxon>Ecdysozoa</taxon>
        <taxon>Arthropoda</taxon>
        <taxon>Hexapoda</taxon>
        <taxon>Insecta</taxon>
        <taxon>Pterygota</taxon>
        <taxon>Neoptera</taxon>
        <taxon>Endopterygota</taxon>
        <taxon>Hymenoptera</taxon>
        <taxon>Apocrita</taxon>
        <taxon>Aculeata</taxon>
        <taxon>Vespoidea</taxon>
        <taxon>Vespidae</taxon>
        <taxon>Vespinae</taxon>
        <taxon>Vespula</taxon>
    </lineage>
</organism>
<proteinExistence type="predicted"/>
<reference evidence="1 2" key="1">
    <citation type="journal article" date="2024" name="Ann. Entomol. Soc. Am.">
        <title>Genomic analyses of the southern and eastern yellowjacket wasps (Hymenoptera: Vespidae) reveal evolutionary signatures of social life.</title>
        <authorList>
            <person name="Catto M.A."/>
            <person name="Caine P.B."/>
            <person name="Orr S.E."/>
            <person name="Hunt B.G."/>
            <person name="Goodisman M.A.D."/>
        </authorList>
    </citation>
    <scope>NUCLEOTIDE SEQUENCE [LARGE SCALE GENOMIC DNA]</scope>
    <source>
        <strain evidence="1">233</strain>
        <tissue evidence="1">Head and thorax</tissue>
    </source>
</reference>
<comment type="caution">
    <text evidence="1">The sequence shown here is derived from an EMBL/GenBank/DDBJ whole genome shotgun (WGS) entry which is preliminary data.</text>
</comment>
<gene>
    <name evidence="1" type="ORF">V1478_017851</name>
</gene>
<accession>A0ABD1ZVF8</accession>
<dbReference type="Proteomes" id="UP001607302">
    <property type="component" value="Unassembled WGS sequence"/>
</dbReference>
<evidence type="ECO:0000313" key="1">
    <source>
        <dbReference type="EMBL" id="KAL2712328.1"/>
    </source>
</evidence>
<protein>
    <submittedName>
        <fullName evidence="1">Uncharacterized protein</fullName>
    </submittedName>
</protein>
<dbReference type="EMBL" id="JAUDFV010000166">
    <property type="protein sequence ID" value="KAL2712328.1"/>
    <property type="molecule type" value="Genomic_DNA"/>
</dbReference>
<name>A0ABD1ZVF8_VESSQ</name>
<dbReference type="AlphaFoldDB" id="A0ABD1ZVF8"/>
<feature type="non-terminal residue" evidence="1">
    <location>
        <position position="1"/>
    </location>
</feature>
<sequence length="128" mass="14311">IHQIRFNGIKIYEKVSYLTKSDRKDLDPSEATVQRVQLLQMACGSWSVVGIRYGTGSSGRSLCGYLGHAKLHVRTLATGAHKSRENLIPIVACYSSGSLFPVSNEMTKRTNFLETLLSARFYKNIRSL</sequence>
<keyword evidence="2" id="KW-1185">Reference proteome</keyword>